<name>A0A8H5AT33_9AGAR</name>
<organism evidence="2 3">
    <name type="scientific">Ephemerocybe angulata</name>
    <dbReference type="NCBI Taxonomy" id="980116"/>
    <lineage>
        <taxon>Eukaryota</taxon>
        <taxon>Fungi</taxon>
        <taxon>Dikarya</taxon>
        <taxon>Basidiomycota</taxon>
        <taxon>Agaricomycotina</taxon>
        <taxon>Agaricomycetes</taxon>
        <taxon>Agaricomycetidae</taxon>
        <taxon>Agaricales</taxon>
        <taxon>Agaricineae</taxon>
        <taxon>Psathyrellaceae</taxon>
        <taxon>Ephemerocybe</taxon>
    </lineage>
</organism>
<proteinExistence type="predicted"/>
<dbReference type="Proteomes" id="UP000541558">
    <property type="component" value="Unassembled WGS sequence"/>
</dbReference>
<evidence type="ECO:0000256" key="1">
    <source>
        <dbReference type="SAM" id="MobiDB-lite"/>
    </source>
</evidence>
<reference evidence="2 3" key="1">
    <citation type="journal article" date="2020" name="ISME J.">
        <title>Uncovering the hidden diversity of litter-decomposition mechanisms in mushroom-forming fungi.</title>
        <authorList>
            <person name="Floudas D."/>
            <person name="Bentzer J."/>
            <person name="Ahren D."/>
            <person name="Johansson T."/>
            <person name="Persson P."/>
            <person name="Tunlid A."/>
        </authorList>
    </citation>
    <scope>NUCLEOTIDE SEQUENCE [LARGE SCALE GENOMIC DNA]</scope>
    <source>
        <strain evidence="2 3">CBS 175.51</strain>
    </source>
</reference>
<gene>
    <name evidence="2" type="ORF">D9611_012257</name>
</gene>
<dbReference type="EMBL" id="JAACJK010000229">
    <property type="protein sequence ID" value="KAF5310472.1"/>
    <property type="molecule type" value="Genomic_DNA"/>
</dbReference>
<accession>A0A8H5AT33</accession>
<sequence length="295" mass="31627">MHAQFAFSSLLLDGARPQQALFSLHPYLSDDDIASITPTLILGLRLSGSSSSASRTSSTSIYPPRPPEPRLIRTKPTTLALLHSPIHLKEVPPKHQTHHITPIRPTENTMRTTQCISALLLWACSAAAFFQITNPTTGTEWVDGQTNVVTWEKGLLDNIPGYDVELTRMSQDQILYVAKNVPGKPAGLNIVLDNVPPATDYVLIFINSTHGQLHGTSKPFSILKSGSTPSSSSPTVAAVDKAQTATVSGGPNPTTHFQTVFPELDWRSGAASVVVPRGVLGAVLVGVVSGVWMLL</sequence>
<comment type="caution">
    <text evidence="2">The sequence shown here is derived from an EMBL/GenBank/DDBJ whole genome shotgun (WGS) entry which is preliminary data.</text>
</comment>
<evidence type="ECO:0000313" key="3">
    <source>
        <dbReference type="Proteomes" id="UP000541558"/>
    </source>
</evidence>
<dbReference type="OrthoDB" id="2581067at2759"/>
<dbReference type="AlphaFoldDB" id="A0A8H5AT33"/>
<feature type="region of interest" description="Disordered" evidence="1">
    <location>
        <begin position="48"/>
        <end position="72"/>
    </location>
</feature>
<evidence type="ECO:0000313" key="2">
    <source>
        <dbReference type="EMBL" id="KAF5310472.1"/>
    </source>
</evidence>
<feature type="compositionally biased region" description="Low complexity" evidence="1">
    <location>
        <begin position="48"/>
        <end position="61"/>
    </location>
</feature>
<keyword evidence="3" id="KW-1185">Reference proteome</keyword>
<protein>
    <submittedName>
        <fullName evidence="2">Uncharacterized protein</fullName>
    </submittedName>
</protein>